<accession>A0A1H4H7P1</accession>
<reference evidence="4" key="1">
    <citation type="submission" date="2016-10" db="EMBL/GenBank/DDBJ databases">
        <authorList>
            <person name="Varghese N."/>
            <person name="Submissions S."/>
        </authorList>
    </citation>
    <scope>NUCLEOTIDE SEQUENCE [LARGE SCALE GENOMIC DNA]</scope>
    <source>
        <strain evidence="4">LMG 24000</strain>
    </source>
</reference>
<dbReference type="InterPro" id="IPR035668">
    <property type="entry name" value="Amicyanin"/>
</dbReference>
<dbReference type="AlphaFoldDB" id="A0A1H4H7P1"/>
<evidence type="ECO:0000256" key="1">
    <source>
        <dbReference type="ARBA" id="ARBA00004418"/>
    </source>
</evidence>
<gene>
    <name evidence="3" type="ORF">SAMN05192564_107334</name>
</gene>
<sequence>MADHRASVAGALRGKLRRRVFVLAGVQVALLGAALHASAAAAPETYFVVIEQMQFNPPALTVHRGSRIVWVNKDLFPHTASATSKAFDSGNIAPNASWSYVARQPGSYSYLCKLHPTMHGTLTVG</sequence>
<evidence type="ECO:0000313" key="3">
    <source>
        <dbReference type="EMBL" id="SEB17755.1"/>
    </source>
</evidence>
<dbReference type="Proteomes" id="UP000198638">
    <property type="component" value="Unassembled WGS sequence"/>
</dbReference>
<organism evidence="3 4">
    <name type="scientific">Paraburkholderia sartisoli</name>
    <dbReference type="NCBI Taxonomy" id="83784"/>
    <lineage>
        <taxon>Bacteria</taxon>
        <taxon>Pseudomonadati</taxon>
        <taxon>Pseudomonadota</taxon>
        <taxon>Betaproteobacteria</taxon>
        <taxon>Burkholderiales</taxon>
        <taxon>Burkholderiaceae</taxon>
        <taxon>Paraburkholderia</taxon>
    </lineage>
</organism>
<dbReference type="SUPFAM" id="SSF49503">
    <property type="entry name" value="Cupredoxins"/>
    <property type="match status" value="1"/>
</dbReference>
<dbReference type="STRING" id="83784.SAMN05192564_107334"/>
<dbReference type="Gene3D" id="2.60.40.420">
    <property type="entry name" value="Cupredoxins - blue copper proteins"/>
    <property type="match status" value="1"/>
</dbReference>
<proteinExistence type="predicted"/>
<dbReference type="InterPro" id="IPR008972">
    <property type="entry name" value="Cupredoxin"/>
</dbReference>
<dbReference type="PANTHER" id="PTHR36507:SF1">
    <property type="entry name" value="BLL1555 PROTEIN"/>
    <property type="match status" value="1"/>
</dbReference>
<dbReference type="CDD" id="cd13921">
    <property type="entry name" value="Amicyanin"/>
    <property type="match status" value="1"/>
</dbReference>
<dbReference type="InterPro" id="IPR028096">
    <property type="entry name" value="EfeO_Cupredoxin"/>
</dbReference>
<keyword evidence="4" id="KW-1185">Reference proteome</keyword>
<dbReference type="EMBL" id="FNRQ01000007">
    <property type="protein sequence ID" value="SEB17755.1"/>
    <property type="molecule type" value="Genomic_DNA"/>
</dbReference>
<dbReference type="InterPro" id="IPR052721">
    <property type="entry name" value="ET_Amicyanin"/>
</dbReference>
<comment type="subcellular location">
    <subcellularLocation>
        <location evidence="1">Periplasm</location>
    </subcellularLocation>
</comment>
<protein>
    <submittedName>
        <fullName evidence="3">Plastocyanin</fullName>
    </submittedName>
</protein>
<evidence type="ECO:0000313" key="4">
    <source>
        <dbReference type="Proteomes" id="UP000198638"/>
    </source>
</evidence>
<name>A0A1H4H7P1_9BURK</name>
<dbReference type="GO" id="GO:0042597">
    <property type="term" value="C:periplasmic space"/>
    <property type="evidence" value="ECO:0007669"/>
    <property type="project" value="UniProtKB-SubCell"/>
</dbReference>
<evidence type="ECO:0000259" key="2">
    <source>
        <dbReference type="Pfam" id="PF13473"/>
    </source>
</evidence>
<dbReference type="Pfam" id="PF13473">
    <property type="entry name" value="Cupredoxin_1"/>
    <property type="match status" value="1"/>
</dbReference>
<feature type="domain" description="EfeO-type cupredoxin-like" evidence="2">
    <location>
        <begin position="30"/>
        <end position="124"/>
    </location>
</feature>
<dbReference type="PANTHER" id="PTHR36507">
    <property type="entry name" value="BLL1555 PROTEIN"/>
    <property type="match status" value="1"/>
</dbReference>